<dbReference type="eggNOG" id="COG1846">
    <property type="taxonomic scope" value="Bacteria"/>
</dbReference>
<dbReference type="GO" id="GO:0003700">
    <property type="term" value="F:DNA-binding transcription factor activity"/>
    <property type="evidence" value="ECO:0007669"/>
    <property type="project" value="InterPro"/>
</dbReference>
<dbReference type="SMART" id="SM00347">
    <property type="entry name" value="HTH_MARR"/>
    <property type="match status" value="1"/>
</dbReference>
<dbReference type="SUPFAM" id="SSF46785">
    <property type="entry name" value="Winged helix' DNA-binding domain"/>
    <property type="match status" value="1"/>
</dbReference>
<evidence type="ECO:0000256" key="1">
    <source>
        <dbReference type="ARBA" id="ARBA00023015"/>
    </source>
</evidence>
<sequence length="165" mass="19313">MEQQRFLTRYISVLYRQGNRYYDKTLARFGIGCGQQFFLMRIAENEGISMYDLAHLGHFDKGTVTKAVQKLEEQGYLQIVVDPEDRRIRRLYTTESAKEVIEGICISREDWHDILTAGMSEQEAEQTQQLLAKMAENAYHYMKQTNDAGHSLRRTFKNQTKEFDA</sequence>
<feature type="domain" description="HTH marR-type" evidence="4">
    <location>
        <begin position="4"/>
        <end position="136"/>
    </location>
</feature>
<evidence type="ECO:0000313" key="6">
    <source>
        <dbReference type="Proteomes" id="UP000003340"/>
    </source>
</evidence>
<evidence type="ECO:0000313" key="5">
    <source>
        <dbReference type="EMBL" id="EEG29709.1"/>
    </source>
</evidence>
<name>C0EFT0_9FIRM</name>
<dbReference type="EMBL" id="ACEC01000093">
    <property type="protein sequence ID" value="EEG29709.1"/>
    <property type="molecule type" value="Genomic_DNA"/>
</dbReference>
<dbReference type="HOGENOM" id="CLU_083287_18_0_9"/>
<evidence type="ECO:0000259" key="4">
    <source>
        <dbReference type="PROSITE" id="PS50995"/>
    </source>
</evidence>
<organism evidence="5 6">
    <name type="scientific">[Clostridium] methylpentosum DSM 5476</name>
    <dbReference type="NCBI Taxonomy" id="537013"/>
    <lineage>
        <taxon>Bacteria</taxon>
        <taxon>Bacillati</taxon>
        <taxon>Bacillota</taxon>
        <taxon>Clostridia</taxon>
        <taxon>Eubacteriales</taxon>
        <taxon>Oscillospiraceae</taxon>
        <taxon>Oscillospiraceae incertae sedis</taxon>
    </lineage>
</organism>
<keyword evidence="6" id="KW-1185">Reference proteome</keyword>
<dbReference type="Pfam" id="PF12802">
    <property type="entry name" value="MarR_2"/>
    <property type="match status" value="1"/>
</dbReference>
<dbReference type="AlphaFoldDB" id="C0EFT0"/>
<accession>C0EFT0</accession>
<keyword evidence="3" id="KW-0804">Transcription</keyword>
<gene>
    <name evidence="5" type="ORF">CLOSTMETH_02722</name>
</gene>
<dbReference type="InterPro" id="IPR036390">
    <property type="entry name" value="WH_DNA-bd_sf"/>
</dbReference>
<reference evidence="5 6" key="2">
    <citation type="submission" date="2009-02" db="EMBL/GenBank/DDBJ databases">
        <title>Draft genome sequence of Clostridium methylpentosum (DSM 5476).</title>
        <authorList>
            <person name="Sudarsanam P."/>
            <person name="Ley R."/>
            <person name="Guruge J."/>
            <person name="Turnbaugh P.J."/>
            <person name="Mahowald M."/>
            <person name="Liep D."/>
            <person name="Gordon J."/>
        </authorList>
    </citation>
    <scope>NUCLEOTIDE SEQUENCE [LARGE SCALE GENOMIC DNA]</scope>
    <source>
        <strain evidence="5 6">DSM 5476</strain>
    </source>
</reference>
<dbReference type="PROSITE" id="PS01117">
    <property type="entry name" value="HTH_MARR_1"/>
    <property type="match status" value="1"/>
</dbReference>
<dbReference type="GO" id="GO:0003677">
    <property type="term" value="F:DNA binding"/>
    <property type="evidence" value="ECO:0007669"/>
    <property type="project" value="UniProtKB-KW"/>
</dbReference>
<dbReference type="PROSITE" id="PS50995">
    <property type="entry name" value="HTH_MARR_2"/>
    <property type="match status" value="1"/>
</dbReference>
<dbReference type="InterPro" id="IPR023187">
    <property type="entry name" value="Tscrpt_reg_MarR-type_CS"/>
</dbReference>
<evidence type="ECO:0000256" key="3">
    <source>
        <dbReference type="ARBA" id="ARBA00023163"/>
    </source>
</evidence>
<protein>
    <submittedName>
        <fullName evidence="5">Transcriptional regulator, MarR family</fullName>
    </submittedName>
</protein>
<comment type="caution">
    <text evidence="5">The sequence shown here is derived from an EMBL/GenBank/DDBJ whole genome shotgun (WGS) entry which is preliminary data.</text>
</comment>
<reference evidence="5 6" key="1">
    <citation type="submission" date="2009-01" db="EMBL/GenBank/DDBJ databases">
        <authorList>
            <person name="Fulton L."/>
            <person name="Clifton S."/>
            <person name="Fulton B."/>
            <person name="Xu J."/>
            <person name="Minx P."/>
            <person name="Pepin K.H."/>
            <person name="Johnson M."/>
            <person name="Bhonagiri V."/>
            <person name="Nash W.E."/>
            <person name="Mardis E.R."/>
            <person name="Wilson R.K."/>
        </authorList>
    </citation>
    <scope>NUCLEOTIDE SEQUENCE [LARGE SCALE GENOMIC DNA]</scope>
    <source>
        <strain evidence="5 6">DSM 5476</strain>
    </source>
</reference>
<dbReference type="Proteomes" id="UP000003340">
    <property type="component" value="Unassembled WGS sequence"/>
</dbReference>
<dbReference type="InterPro" id="IPR000835">
    <property type="entry name" value="HTH_MarR-typ"/>
</dbReference>
<dbReference type="Gene3D" id="1.10.10.10">
    <property type="entry name" value="Winged helix-like DNA-binding domain superfamily/Winged helix DNA-binding domain"/>
    <property type="match status" value="1"/>
</dbReference>
<dbReference type="PANTHER" id="PTHR42756:SF2">
    <property type="entry name" value="MARR FAMILY REGULATORY PROTEIN"/>
    <property type="match status" value="1"/>
</dbReference>
<keyword evidence="2" id="KW-0238">DNA-binding</keyword>
<dbReference type="PRINTS" id="PR00598">
    <property type="entry name" value="HTHMARR"/>
</dbReference>
<proteinExistence type="predicted"/>
<evidence type="ECO:0000256" key="2">
    <source>
        <dbReference type="ARBA" id="ARBA00023125"/>
    </source>
</evidence>
<dbReference type="PANTHER" id="PTHR42756">
    <property type="entry name" value="TRANSCRIPTIONAL REGULATOR, MARR"/>
    <property type="match status" value="1"/>
</dbReference>
<dbReference type="STRING" id="537013.CLOSTMETH_02722"/>
<dbReference type="InterPro" id="IPR036388">
    <property type="entry name" value="WH-like_DNA-bd_sf"/>
</dbReference>
<keyword evidence="1" id="KW-0805">Transcription regulation</keyword>